<evidence type="ECO:0000313" key="8">
    <source>
        <dbReference type="Proteomes" id="UP000037269"/>
    </source>
</evidence>
<dbReference type="PATRIC" id="fig|47500.12.peg.1754"/>
<dbReference type="Pfam" id="PF13564">
    <property type="entry name" value="DoxX_2"/>
    <property type="match status" value="1"/>
</dbReference>
<dbReference type="GO" id="GO:0016020">
    <property type="term" value="C:membrane"/>
    <property type="evidence" value="ECO:0007669"/>
    <property type="project" value="UniProtKB-SubCell"/>
</dbReference>
<feature type="transmembrane region" description="Helical" evidence="5">
    <location>
        <begin position="66"/>
        <end position="84"/>
    </location>
</feature>
<keyword evidence="3 5" id="KW-1133">Transmembrane helix</keyword>
<feature type="transmembrane region" description="Helical" evidence="5">
    <location>
        <begin position="6"/>
        <end position="22"/>
    </location>
</feature>
<reference evidence="7 9" key="2">
    <citation type="submission" date="2016-10" db="EMBL/GenBank/DDBJ databases">
        <authorList>
            <person name="de Groot N.N."/>
        </authorList>
    </citation>
    <scope>NUCLEOTIDE SEQUENCE [LARGE SCALE GENOMIC DNA]</scope>
    <source>
        <strain evidence="7 9">DSM 2895</strain>
    </source>
</reference>
<accession>A0A0D1XXB9</accession>
<evidence type="ECO:0000256" key="5">
    <source>
        <dbReference type="SAM" id="Phobius"/>
    </source>
</evidence>
<keyword evidence="2 5" id="KW-0812">Transmembrane</keyword>
<evidence type="ECO:0000256" key="2">
    <source>
        <dbReference type="ARBA" id="ARBA00022692"/>
    </source>
</evidence>
<dbReference type="OrthoDB" id="2929366at2"/>
<dbReference type="GeneID" id="42306452"/>
<organism evidence="6 8">
    <name type="scientific">Aneurinibacillus migulanus</name>
    <name type="common">Bacillus migulanus</name>
    <dbReference type="NCBI Taxonomy" id="47500"/>
    <lineage>
        <taxon>Bacteria</taxon>
        <taxon>Bacillati</taxon>
        <taxon>Bacillota</taxon>
        <taxon>Bacilli</taxon>
        <taxon>Bacillales</taxon>
        <taxon>Paenibacillaceae</taxon>
        <taxon>Aneurinibacillus group</taxon>
        <taxon>Aneurinibacillus</taxon>
    </lineage>
</organism>
<dbReference type="Proteomes" id="UP000182836">
    <property type="component" value="Unassembled WGS sequence"/>
</dbReference>
<feature type="transmembrane region" description="Helical" evidence="5">
    <location>
        <begin position="96"/>
        <end position="115"/>
    </location>
</feature>
<dbReference type="RefSeq" id="WP_043064241.1">
    <property type="nucleotide sequence ID" value="NZ_BJOA01000286.1"/>
</dbReference>
<dbReference type="InterPro" id="IPR032808">
    <property type="entry name" value="DoxX"/>
</dbReference>
<name>A0A0D1XXB9_ANEMI</name>
<sequence length="116" mass="12999">MKIASIVLQIILALDFIFAGTLKLSRAKMMVEHWNAYRYPKWLMFLIGIIEILGAAGMIGGIWIPYFAIVSGIVLAIFMAGAIYTHIFRAHHPIKMASHAFIVFVLCMIVVLLHLA</sequence>
<feature type="transmembrane region" description="Helical" evidence="5">
    <location>
        <begin position="42"/>
        <end position="60"/>
    </location>
</feature>
<comment type="subcellular location">
    <subcellularLocation>
        <location evidence="1">Membrane</location>
        <topology evidence="1">Multi-pass membrane protein</topology>
    </subcellularLocation>
</comment>
<dbReference type="STRING" id="47500.AF333_14835"/>
<protein>
    <submittedName>
        <fullName evidence="7">DoxX-like family protein</fullName>
    </submittedName>
</protein>
<evidence type="ECO:0000256" key="4">
    <source>
        <dbReference type="ARBA" id="ARBA00023136"/>
    </source>
</evidence>
<evidence type="ECO:0000313" key="7">
    <source>
        <dbReference type="EMBL" id="SDK08180.1"/>
    </source>
</evidence>
<dbReference type="EMBL" id="LGUG01000004">
    <property type="protein sequence ID" value="KON96558.1"/>
    <property type="molecule type" value="Genomic_DNA"/>
</dbReference>
<dbReference type="Proteomes" id="UP000037269">
    <property type="component" value="Unassembled WGS sequence"/>
</dbReference>
<keyword evidence="8" id="KW-1185">Reference proteome</keyword>
<evidence type="ECO:0000313" key="6">
    <source>
        <dbReference type="EMBL" id="KON96558.1"/>
    </source>
</evidence>
<reference evidence="6 8" key="1">
    <citation type="submission" date="2015-07" db="EMBL/GenBank/DDBJ databases">
        <title>Fjat-14205 dsm 2895.</title>
        <authorList>
            <person name="Liu B."/>
            <person name="Wang J."/>
            <person name="Zhu Y."/>
            <person name="Liu G."/>
            <person name="Chen Q."/>
            <person name="Chen Z."/>
            <person name="Lan J."/>
            <person name="Che J."/>
            <person name="Ge C."/>
            <person name="Shi H."/>
            <person name="Pan Z."/>
            <person name="Liu X."/>
        </authorList>
    </citation>
    <scope>NUCLEOTIDE SEQUENCE [LARGE SCALE GENOMIC DNA]</scope>
    <source>
        <strain evidence="6 8">DSM 2895</strain>
    </source>
</reference>
<evidence type="ECO:0000313" key="9">
    <source>
        <dbReference type="Proteomes" id="UP000182836"/>
    </source>
</evidence>
<proteinExistence type="predicted"/>
<keyword evidence="4 5" id="KW-0472">Membrane</keyword>
<dbReference type="EMBL" id="FNED01000038">
    <property type="protein sequence ID" value="SDK08180.1"/>
    <property type="molecule type" value="Genomic_DNA"/>
</dbReference>
<gene>
    <name evidence="6" type="ORF">AF333_14835</name>
    <name evidence="7" type="ORF">SAMN04487909_13812</name>
</gene>
<evidence type="ECO:0000256" key="3">
    <source>
        <dbReference type="ARBA" id="ARBA00022989"/>
    </source>
</evidence>
<evidence type="ECO:0000256" key="1">
    <source>
        <dbReference type="ARBA" id="ARBA00004141"/>
    </source>
</evidence>
<dbReference type="AlphaFoldDB" id="A0A0D1XXB9"/>